<dbReference type="GO" id="GO:0006457">
    <property type="term" value="P:protein folding"/>
    <property type="evidence" value="ECO:0007669"/>
    <property type="project" value="InterPro"/>
</dbReference>
<evidence type="ECO:0000256" key="3">
    <source>
        <dbReference type="ARBA" id="ARBA00011738"/>
    </source>
</evidence>
<dbReference type="RefSeq" id="WP_107726539.1">
    <property type="nucleotide sequence ID" value="NZ_PZZP01000001.1"/>
</dbReference>
<dbReference type="PROSITE" id="PS01071">
    <property type="entry name" value="GRPE"/>
    <property type="match status" value="1"/>
</dbReference>
<dbReference type="PANTHER" id="PTHR21237">
    <property type="entry name" value="GRPE PROTEIN"/>
    <property type="match status" value="1"/>
</dbReference>
<dbReference type="GO" id="GO:0005737">
    <property type="term" value="C:cytoplasm"/>
    <property type="evidence" value="ECO:0007669"/>
    <property type="project" value="UniProtKB-SubCell"/>
</dbReference>
<evidence type="ECO:0000256" key="1">
    <source>
        <dbReference type="ARBA" id="ARBA00004496"/>
    </source>
</evidence>
<dbReference type="InterPro" id="IPR009012">
    <property type="entry name" value="GrpE_head"/>
</dbReference>
<dbReference type="GO" id="GO:0000774">
    <property type="term" value="F:adenyl-nucleotide exchange factor activity"/>
    <property type="evidence" value="ECO:0007669"/>
    <property type="project" value="InterPro"/>
</dbReference>
<dbReference type="PRINTS" id="PR00773">
    <property type="entry name" value="GRPEPROTEIN"/>
</dbReference>
<evidence type="ECO:0000256" key="8">
    <source>
        <dbReference type="ARBA" id="ARBA00072274"/>
    </source>
</evidence>
<proteinExistence type="inferred from homology"/>
<evidence type="ECO:0000256" key="9">
    <source>
        <dbReference type="ARBA" id="ARBA00076414"/>
    </source>
</evidence>
<evidence type="ECO:0000313" key="15">
    <source>
        <dbReference type="Proteomes" id="UP000241639"/>
    </source>
</evidence>
<comment type="function">
    <text evidence="7 10 11">Participates actively in the response to hyperosmotic and heat shock by preventing the aggregation of stress-denatured proteins, in association with DnaK and GrpE. It is the nucleotide exchange factor for DnaK and may function as a thermosensor. Unfolded proteins bind initially to DnaJ; upon interaction with the DnaJ-bound protein, DnaK hydrolyzes its bound ATP, resulting in the formation of a stable complex. GrpE releases ADP from DnaK; ATP binding to DnaK triggers the release of the substrate protein, thus completing the reaction cycle. Several rounds of ATP-dependent interactions between DnaJ, DnaK and GrpE are required for fully efficient folding.</text>
</comment>
<keyword evidence="6 10" id="KW-0143">Chaperone</keyword>
<evidence type="ECO:0000256" key="7">
    <source>
        <dbReference type="ARBA" id="ARBA00053401"/>
    </source>
</evidence>
<dbReference type="SUPFAM" id="SSF51064">
    <property type="entry name" value="Head domain of nucleotide exchange factor GrpE"/>
    <property type="match status" value="1"/>
</dbReference>
<evidence type="ECO:0000256" key="6">
    <source>
        <dbReference type="ARBA" id="ARBA00023186"/>
    </source>
</evidence>
<dbReference type="NCBIfam" id="NF010738">
    <property type="entry name" value="PRK14140.1"/>
    <property type="match status" value="1"/>
</dbReference>
<dbReference type="GO" id="GO:0042803">
    <property type="term" value="F:protein homodimerization activity"/>
    <property type="evidence" value="ECO:0007669"/>
    <property type="project" value="InterPro"/>
</dbReference>
<dbReference type="Gene3D" id="3.90.20.20">
    <property type="match status" value="1"/>
</dbReference>
<dbReference type="Gene3D" id="2.30.22.10">
    <property type="entry name" value="Head domain of nucleotide exchange factor GrpE"/>
    <property type="match status" value="1"/>
</dbReference>
<evidence type="ECO:0000256" key="10">
    <source>
        <dbReference type="HAMAP-Rule" id="MF_01151"/>
    </source>
</evidence>
<dbReference type="HAMAP" id="MF_01151">
    <property type="entry name" value="GrpE"/>
    <property type="match status" value="1"/>
</dbReference>
<accession>A0A2T4ZC99</accession>
<dbReference type="GO" id="GO:0051082">
    <property type="term" value="F:unfolded protein binding"/>
    <property type="evidence" value="ECO:0007669"/>
    <property type="project" value="TreeGrafter"/>
</dbReference>
<evidence type="ECO:0000256" key="13">
    <source>
        <dbReference type="SAM" id="MobiDB-lite"/>
    </source>
</evidence>
<comment type="subunit">
    <text evidence="3 10">Homodimer.</text>
</comment>
<dbReference type="Pfam" id="PF01025">
    <property type="entry name" value="GrpE"/>
    <property type="match status" value="1"/>
</dbReference>
<sequence length="239" mass="26917">MTVEDQNQGEYRPRTARELRKMKEAEEKKKSQAEEGAHAEETAEQVSLHNPNEATAPSVERVEPVSVPADADELNQLREEMEALRRQAEESQQTAEDLQRKLKDSQEQVLRVRADLENFRRRSRKDREEAVKYAALPMIESLLPALDNLERALAAGGSGGDDVLHQGVSMVYRQLVQSLENHGLSVIEAEGLPFNPHEHNAVMEVEAEGVDAGTVVEELQKGYRYHDRVIRPSMVKVSS</sequence>
<dbReference type="SUPFAM" id="SSF58014">
    <property type="entry name" value="Coiled-coil domain of nucleotide exchange factor GrpE"/>
    <property type="match status" value="1"/>
</dbReference>
<evidence type="ECO:0000256" key="2">
    <source>
        <dbReference type="ARBA" id="ARBA00009054"/>
    </source>
</evidence>
<comment type="caution">
    <text evidence="14">The sequence shown here is derived from an EMBL/GenBank/DDBJ whole genome shotgun (WGS) entry which is preliminary data.</text>
</comment>
<dbReference type="AlphaFoldDB" id="A0A2T4ZC99"/>
<name>A0A2T4ZC99_9BACL</name>
<dbReference type="PANTHER" id="PTHR21237:SF23">
    <property type="entry name" value="GRPE PROTEIN HOMOLOG, MITOCHONDRIAL"/>
    <property type="match status" value="1"/>
</dbReference>
<dbReference type="OrthoDB" id="9812586at2"/>
<feature type="compositionally biased region" description="Polar residues" evidence="13">
    <location>
        <begin position="45"/>
        <end position="55"/>
    </location>
</feature>
<feature type="region of interest" description="Disordered" evidence="13">
    <location>
        <begin position="1"/>
        <end position="71"/>
    </location>
</feature>
<dbReference type="CDD" id="cd00446">
    <property type="entry name" value="GrpE"/>
    <property type="match status" value="1"/>
</dbReference>
<dbReference type="FunFam" id="2.30.22.10:FF:000001">
    <property type="entry name" value="Protein GrpE"/>
    <property type="match status" value="1"/>
</dbReference>
<keyword evidence="15" id="KW-1185">Reference proteome</keyword>
<evidence type="ECO:0000256" key="12">
    <source>
        <dbReference type="RuleBase" id="RU004478"/>
    </source>
</evidence>
<evidence type="ECO:0000256" key="4">
    <source>
        <dbReference type="ARBA" id="ARBA00022490"/>
    </source>
</evidence>
<dbReference type="Proteomes" id="UP000241639">
    <property type="component" value="Unassembled WGS sequence"/>
</dbReference>
<dbReference type="EMBL" id="PZZP01000001">
    <property type="protein sequence ID" value="PTM59502.1"/>
    <property type="molecule type" value="Genomic_DNA"/>
</dbReference>
<dbReference type="InterPro" id="IPR000740">
    <property type="entry name" value="GrpE"/>
</dbReference>
<comment type="subcellular location">
    <subcellularLocation>
        <location evidence="1 10">Cytoplasm</location>
    </subcellularLocation>
</comment>
<dbReference type="GO" id="GO:0051087">
    <property type="term" value="F:protein-folding chaperone binding"/>
    <property type="evidence" value="ECO:0007669"/>
    <property type="project" value="InterPro"/>
</dbReference>
<gene>
    <name evidence="10" type="primary">grpE</name>
    <name evidence="14" type="ORF">C8J48_2125</name>
</gene>
<reference evidence="14 15" key="1">
    <citation type="submission" date="2018-04" db="EMBL/GenBank/DDBJ databases">
        <title>Genomic Encyclopedia of Archaeal and Bacterial Type Strains, Phase II (KMG-II): from individual species to whole genera.</title>
        <authorList>
            <person name="Goeker M."/>
        </authorList>
    </citation>
    <scope>NUCLEOTIDE SEQUENCE [LARGE SCALE GENOMIC DNA]</scope>
    <source>
        <strain evidence="14 15">DSM 45169</strain>
    </source>
</reference>
<evidence type="ECO:0000256" key="11">
    <source>
        <dbReference type="RuleBase" id="RU000639"/>
    </source>
</evidence>
<evidence type="ECO:0000313" key="14">
    <source>
        <dbReference type="EMBL" id="PTM59502.1"/>
    </source>
</evidence>
<protein>
    <recommendedName>
        <fullName evidence="8 10">Protein GrpE</fullName>
    </recommendedName>
    <alternativeName>
        <fullName evidence="9 10">HSP-70 cofactor</fullName>
    </alternativeName>
</protein>
<feature type="compositionally biased region" description="Basic and acidic residues" evidence="13">
    <location>
        <begin position="11"/>
        <end position="41"/>
    </location>
</feature>
<evidence type="ECO:0000256" key="5">
    <source>
        <dbReference type="ARBA" id="ARBA00023016"/>
    </source>
</evidence>
<keyword evidence="5 10" id="KW-0346">Stress response</keyword>
<comment type="similarity">
    <text evidence="2 10 12">Belongs to the GrpE family.</text>
</comment>
<dbReference type="InterPro" id="IPR013805">
    <property type="entry name" value="GrpE_CC"/>
</dbReference>
<organism evidence="14 15">
    <name type="scientific">Desmospora activa DSM 45169</name>
    <dbReference type="NCBI Taxonomy" id="1121389"/>
    <lineage>
        <taxon>Bacteria</taxon>
        <taxon>Bacillati</taxon>
        <taxon>Bacillota</taxon>
        <taxon>Bacilli</taxon>
        <taxon>Bacillales</taxon>
        <taxon>Thermoactinomycetaceae</taxon>
        <taxon>Desmospora</taxon>
    </lineage>
</organism>
<keyword evidence="4 10" id="KW-0963">Cytoplasm</keyword>